<keyword evidence="5" id="KW-1185">Reference proteome</keyword>
<evidence type="ECO:0000313" key="4">
    <source>
        <dbReference type="EMBL" id="AEB07741.1"/>
    </source>
</evidence>
<evidence type="ECO:0000256" key="2">
    <source>
        <dbReference type="SAM" id="MobiDB-lite"/>
    </source>
</evidence>
<dbReference type="HOGENOM" id="CLU_012494_4_5_11"/>
<dbReference type="PANTHER" id="PTHR48081">
    <property type="entry name" value="AB HYDROLASE SUPERFAMILY PROTEIN C4A8.06C"/>
    <property type="match status" value="1"/>
</dbReference>
<organism evidence="4 5">
    <name type="scientific">Coriobacterium glomerans (strain ATCC 49209 / DSM 20642 / JCM 10262 / PW2)</name>
    <dbReference type="NCBI Taxonomy" id="700015"/>
    <lineage>
        <taxon>Bacteria</taxon>
        <taxon>Bacillati</taxon>
        <taxon>Actinomycetota</taxon>
        <taxon>Coriobacteriia</taxon>
        <taxon>Coriobacteriales</taxon>
        <taxon>Coriobacteriaceae</taxon>
        <taxon>Coriobacterium</taxon>
    </lineage>
</organism>
<dbReference type="OrthoDB" id="3181909at2"/>
<dbReference type="SUPFAM" id="SSF53474">
    <property type="entry name" value="alpha/beta-Hydrolases"/>
    <property type="match status" value="1"/>
</dbReference>
<reference evidence="5" key="1">
    <citation type="journal article" date="2013" name="Stand. Genomic Sci.">
        <title>Complete genome sequence of Coriobacterium glomerans type strain (PW2(T)) from the midgut of Pyrrhocoris apterus L. (red soldier bug).</title>
        <authorList>
            <person name="Stackebrandt E."/>
            <person name="Zeytun A."/>
            <person name="Lapidus A."/>
            <person name="Nolan M."/>
            <person name="Lucas S."/>
            <person name="Hammon N."/>
            <person name="Deshpande S."/>
            <person name="Cheng J.F."/>
            <person name="Tapia R."/>
            <person name="Goodwin L.A."/>
            <person name="Pitluck S."/>
            <person name="Liolios K."/>
            <person name="Pagani I."/>
            <person name="Ivanova N."/>
            <person name="Mavromatis K."/>
            <person name="Mikhailova N."/>
            <person name="Huntemann M."/>
            <person name="Pati A."/>
            <person name="Chen A."/>
            <person name="Palaniappan K."/>
            <person name="Chang Y.J."/>
            <person name="Land M."/>
            <person name="Hauser L."/>
            <person name="Rohde M."/>
            <person name="Pukall R."/>
            <person name="Goker M."/>
            <person name="Detter J.C."/>
            <person name="Woyke T."/>
            <person name="Bristow J."/>
            <person name="Eisen J.A."/>
            <person name="Markowitz V."/>
            <person name="Hugenholtz P."/>
            <person name="Kyrpides N.C."/>
            <person name="Klenk H.P."/>
        </authorList>
    </citation>
    <scope>NUCLEOTIDE SEQUENCE</scope>
    <source>
        <strain evidence="5">ATCC 49209 / DSM 20642 / JCM 10262 / PW2</strain>
    </source>
</reference>
<sequence>MSCFRDAIEVAVRMRASGEIVRTEIGMSVHRPSSDPARARRADVDGSGSPDMDTSGSGVAIIYLHGGGLLFGSRDDLPQAYIDQILARGHALICLDYPLAPQTAAPDIISSTACAVDELVRERLAALGCTEHVLFGRSAGAYLALMLAARAQRHRPGAASERDPECWPGPLAVWDFYGYTDLLAAFTCKPNPYYAAMPAVDDESAARIAAHRADEPLTCAPMEKRFSLYVYARQSGRWPEMVGADRRYADRLGLAETDIARLPPLFIAASTTDRDVPFEVSKHLSRAAPHTELHTVYYLEHDFDRDPEQSAGPRAYRAALDFLDTCRSAARRKPRDG</sequence>
<dbReference type="KEGG" id="cgo:Corgl_1642"/>
<dbReference type="InterPro" id="IPR050300">
    <property type="entry name" value="GDXG_lipolytic_enzyme"/>
</dbReference>
<dbReference type="RefSeq" id="WP_013709483.1">
    <property type="nucleotide sequence ID" value="NC_015389.1"/>
</dbReference>
<keyword evidence="1" id="KW-0378">Hydrolase</keyword>
<dbReference type="STRING" id="700015.Corgl_1642"/>
<dbReference type="EMBL" id="CP002628">
    <property type="protein sequence ID" value="AEB07741.1"/>
    <property type="molecule type" value="Genomic_DNA"/>
</dbReference>
<gene>
    <name evidence="4" type="ordered locus">Corgl_1642</name>
</gene>
<proteinExistence type="predicted"/>
<evidence type="ECO:0000313" key="5">
    <source>
        <dbReference type="Proteomes" id="UP000006851"/>
    </source>
</evidence>
<dbReference type="PANTHER" id="PTHR48081:SF3">
    <property type="entry name" value="ALPHA_BETA HYDROLASE FOLD-3 DOMAIN-CONTAINING PROTEIN"/>
    <property type="match status" value="1"/>
</dbReference>
<evidence type="ECO:0000256" key="1">
    <source>
        <dbReference type="ARBA" id="ARBA00022801"/>
    </source>
</evidence>
<dbReference type="Gene3D" id="3.40.50.1820">
    <property type="entry name" value="alpha/beta hydrolase"/>
    <property type="match status" value="1"/>
</dbReference>
<dbReference type="AlphaFoldDB" id="F2N965"/>
<feature type="domain" description="BD-FAE-like" evidence="3">
    <location>
        <begin position="58"/>
        <end position="189"/>
    </location>
</feature>
<accession>F2N965</accession>
<protein>
    <recommendedName>
        <fullName evidence="3">BD-FAE-like domain-containing protein</fullName>
    </recommendedName>
</protein>
<dbReference type="InterPro" id="IPR029058">
    <property type="entry name" value="AB_hydrolase_fold"/>
</dbReference>
<dbReference type="Proteomes" id="UP000006851">
    <property type="component" value="Chromosome"/>
</dbReference>
<dbReference type="Pfam" id="PF20434">
    <property type="entry name" value="BD-FAE"/>
    <property type="match status" value="1"/>
</dbReference>
<dbReference type="GO" id="GO:0016787">
    <property type="term" value="F:hydrolase activity"/>
    <property type="evidence" value="ECO:0007669"/>
    <property type="project" value="UniProtKB-KW"/>
</dbReference>
<name>F2N965_CORGP</name>
<dbReference type="InterPro" id="IPR049492">
    <property type="entry name" value="BD-FAE-like_dom"/>
</dbReference>
<feature type="region of interest" description="Disordered" evidence="2">
    <location>
        <begin position="27"/>
        <end position="53"/>
    </location>
</feature>
<dbReference type="eggNOG" id="COG0657">
    <property type="taxonomic scope" value="Bacteria"/>
</dbReference>
<evidence type="ECO:0000259" key="3">
    <source>
        <dbReference type="Pfam" id="PF20434"/>
    </source>
</evidence>